<organism evidence="2 3">
    <name type="scientific">Halomonas beimenensis</name>
    <dbReference type="NCBI Taxonomy" id="475662"/>
    <lineage>
        <taxon>Bacteria</taxon>
        <taxon>Pseudomonadati</taxon>
        <taxon>Pseudomonadota</taxon>
        <taxon>Gammaproteobacteria</taxon>
        <taxon>Oceanospirillales</taxon>
        <taxon>Halomonadaceae</taxon>
        <taxon>Halomonas</taxon>
    </lineage>
</organism>
<dbReference type="KEGG" id="hbe:BEI_1151"/>
<gene>
    <name evidence="2" type="ORF">BEI_1151</name>
</gene>
<evidence type="ECO:0000256" key="1">
    <source>
        <dbReference type="SAM" id="Coils"/>
    </source>
</evidence>
<dbReference type="NCBIfam" id="NF033487">
    <property type="entry name" value="Lacal_2735_fam"/>
    <property type="match status" value="1"/>
</dbReference>
<protein>
    <recommendedName>
        <fullName evidence="4">Lacal_2735 family protein</fullName>
    </recommendedName>
</protein>
<dbReference type="EMBL" id="CP021435">
    <property type="protein sequence ID" value="ATJ82138.1"/>
    <property type="molecule type" value="Genomic_DNA"/>
</dbReference>
<keyword evidence="1" id="KW-0175">Coiled coil</keyword>
<evidence type="ECO:0000313" key="2">
    <source>
        <dbReference type="EMBL" id="ATJ82138.1"/>
    </source>
</evidence>
<name>A0A291P5K2_9GAMM</name>
<evidence type="ECO:0000313" key="3">
    <source>
        <dbReference type="Proteomes" id="UP000219993"/>
    </source>
</evidence>
<sequence length="59" mass="7077">MLSWLKRDPRRRLQRDYERKLEQAMEAARNGDMRANAALTEQAEAIRGEIERHRARAKR</sequence>
<dbReference type="Proteomes" id="UP000219993">
    <property type="component" value="Chromosome"/>
</dbReference>
<dbReference type="AlphaFoldDB" id="A0A291P5K2"/>
<feature type="coiled-coil region" evidence="1">
    <location>
        <begin position="10"/>
        <end position="56"/>
    </location>
</feature>
<evidence type="ECO:0008006" key="4">
    <source>
        <dbReference type="Google" id="ProtNLM"/>
    </source>
</evidence>
<proteinExistence type="predicted"/>
<dbReference type="InterPro" id="IPR045493">
    <property type="entry name" value="DUF6435"/>
</dbReference>
<dbReference type="RefSeq" id="WP_097788615.1">
    <property type="nucleotide sequence ID" value="NZ_BAAADT010000029.1"/>
</dbReference>
<dbReference type="Pfam" id="PF20027">
    <property type="entry name" value="DUF6435"/>
    <property type="match status" value="1"/>
</dbReference>
<reference evidence="2 3" key="1">
    <citation type="journal article" date="2017" name="Sci. Rep.">
        <title>Revealing the Saline Adaptation Strategies of the Halophilic Bacterium Halomonas beimenensis through High-throughput Omics and Transposon Mutagenesis Approaches.</title>
        <authorList>
            <person name="Chen Y.H."/>
            <person name="Lin S.S."/>
            <person name="Shyu Y.T."/>
        </authorList>
    </citation>
    <scope>NUCLEOTIDE SEQUENCE [LARGE SCALE GENOMIC DNA]</scope>
    <source>
        <strain evidence="2 3">NTU-111</strain>
    </source>
</reference>
<keyword evidence="3" id="KW-1185">Reference proteome</keyword>
<dbReference type="OrthoDB" id="292170at2"/>
<accession>A0A291P5K2</accession>